<dbReference type="Proteomes" id="UP000727056">
    <property type="component" value="Unassembled WGS sequence"/>
</dbReference>
<organism evidence="1 2">
    <name type="scientific">Streptomyces bohaiensis</name>
    <dbReference type="NCBI Taxonomy" id="1431344"/>
    <lineage>
        <taxon>Bacteria</taxon>
        <taxon>Bacillati</taxon>
        <taxon>Actinomycetota</taxon>
        <taxon>Actinomycetes</taxon>
        <taxon>Kitasatosporales</taxon>
        <taxon>Streptomycetaceae</taxon>
        <taxon>Streptomyces</taxon>
    </lineage>
</organism>
<keyword evidence="2" id="KW-1185">Reference proteome</keyword>
<evidence type="ECO:0000313" key="2">
    <source>
        <dbReference type="Proteomes" id="UP000727056"/>
    </source>
</evidence>
<dbReference type="RefSeq" id="WP_168086358.1">
    <property type="nucleotide sequence ID" value="NZ_BHZH01000680.1"/>
</dbReference>
<evidence type="ECO:0000313" key="1">
    <source>
        <dbReference type="EMBL" id="NJQ13522.1"/>
    </source>
</evidence>
<proteinExistence type="predicted"/>
<accession>A0ABX1C8G6</accession>
<gene>
    <name evidence="1" type="ORF">HCN52_00795</name>
</gene>
<protein>
    <recommendedName>
        <fullName evidence="3">DUF1918 domain-containing protein</fullName>
    </recommendedName>
</protein>
<reference evidence="1 2" key="1">
    <citation type="submission" date="2020-03" db="EMBL/GenBank/DDBJ databases">
        <title>Draft genome of Streptomyces sp. ventii, isolated from the Axial Seamount in the Pacific Ocean, and resequencing of the two type strains Streptomyces lonarensis strain NCL 716 and Streptomyces bohaiensis strain 11A07.</title>
        <authorList>
            <person name="Loughran R.M."/>
            <person name="Pfannmuller K.M."/>
            <person name="Wasson B.J."/>
            <person name="Deadmond M.C."/>
            <person name="Paddock B.E."/>
            <person name="Koyack M.J."/>
            <person name="Gallegos D.A."/>
            <person name="Mitchell E.A."/>
            <person name="Ushijima B."/>
            <person name="Saw J.H."/>
            <person name="Mcphail K.L."/>
            <person name="Videau P."/>
        </authorList>
    </citation>
    <scope>NUCLEOTIDE SEQUENCE [LARGE SCALE GENOMIC DNA]</scope>
    <source>
        <strain evidence="1 2">11A07</strain>
    </source>
</reference>
<dbReference type="EMBL" id="JAAVJC010000002">
    <property type="protein sequence ID" value="NJQ13522.1"/>
    <property type="molecule type" value="Genomic_DNA"/>
</dbReference>
<name>A0ABX1C8G6_9ACTN</name>
<comment type="caution">
    <text evidence="1">The sequence shown here is derived from an EMBL/GenBank/DDBJ whole genome shotgun (WGS) entry which is preliminary data.</text>
</comment>
<sequence>MTFKQGDRVEITRCADDPRAAGKVGRIVDGVAPGHLTGGRWTVGGLGLFQRPVLCTSAELRKV</sequence>
<evidence type="ECO:0008006" key="3">
    <source>
        <dbReference type="Google" id="ProtNLM"/>
    </source>
</evidence>